<dbReference type="AlphaFoldDB" id="A0A9N9TKS6"/>
<evidence type="ECO:0000256" key="9">
    <source>
        <dbReference type="ARBA" id="ARBA00022827"/>
    </source>
</evidence>
<reference evidence="21" key="1">
    <citation type="submission" date="2022-01" db="EMBL/GenBank/DDBJ databases">
        <authorList>
            <person name="King R."/>
        </authorList>
    </citation>
    <scope>NUCLEOTIDE SEQUENCE</scope>
</reference>
<proteinExistence type="inferred from homology"/>
<name>A0A9N9TKS6_PHYSR</name>
<feature type="active site" evidence="16">
    <location>
        <position position="388"/>
    </location>
</feature>
<comment type="subunit">
    <text evidence="4">May function both as a monomer and a homodimer.</text>
</comment>
<comment type="similarity">
    <text evidence="3">Belongs to the EROs family.</text>
</comment>
<feature type="disulfide bond" description="Redox-active" evidence="18">
    <location>
        <begin position="89"/>
        <end position="94"/>
    </location>
</feature>
<protein>
    <recommendedName>
        <fullName evidence="23">Ero1-like protein</fullName>
    </recommendedName>
</protein>
<keyword evidence="14" id="KW-0325">Glycoprotein</keyword>
<evidence type="ECO:0000256" key="12">
    <source>
        <dbReference type="ARBA" id="ARBA00023136"/>
    </source>
</evidence>
<evidence type="ECO:0000256" key="14">
    <source>
        <dbReference type="ARBA" id="ARBA00023180"/>
    </source>
</evidence>
<feature type="disulfide bond" evidence="18">
    <location>
        <begin position="132"/>
        <end position="168"/>
    </location>
</feature>
<dbReference type="OrthoDB" id="269384at2759"/>
<feature type="region of interest" description="Disordered" evidence="19">
    <location>
        <begin position="105"/>
        <end position="129"/>
    </location>
</feature>
<keyword evidence="5" id="KW-0813">Transport</keyword>
<dbReference type="PIRSF" id="PIRSF017205">
    <property type="entry name" value="ERO1"/>
    <property type="match status" value="1"/>
</dbReference>
<keyword evidence="9 17" id="KW-0274">FAD</keyword>
<sequence length="460" mass="53632">MLMGNLSVFLSVLVFNQCSAYFNVEKRQDCFCQLYGTIDECSCNIDTVDHFNNVRVYPRLKSLLLKDYFRFYKVNLKRPCPFWSDDSKCAMKDCHVQTCPPEEIPEGLKGQRRPSVSAGPSQKYSKRTNEDCETHHNDLDYLNKTISEKVQKDMQMWEAYDDATDNFCVLDENDQEAEYVDLLLNPERYTGYSGESAHRVWTSIYLENCFRPKKSFSFNSYIQSHKLNELCLEERVFYRSVSGLHASINTHLCADYLLGNGNGFALGKTKWGPNLEEFRRRFSPETTNGEGPNWLRNLYFIYLVELRALAKAAPYLEREEFYTGDESNDWDTQMAVKDLLNVIKSFGDHFDETTMFGDTEQAVKLKQEFRQHFRNITRIMDCVGCDKCRLWGKLQTNGLGTALKILFSGKFDRLIDNRSLDSLNKKEFQLQRSEIVSLINAFGRLSNSIYKLDDFRQMMR</sequence>
<keyword evidence="13 18" id="KW-1015">Disulfide bond</keyword>
<evidence type="ECO:0000256" key="16">
    <source>
        <dbReference type="PIRSR" id="PIRSR017205-1"/>
    </source>
</evidence>
<dbReference type="Proteomes" id="UP001153712">
    <property type="component" value="Chromosome 13"/>
</dbReference>
<dbReference type="GO" id="GO:0071949">
    <property type="term" value="F:FAD binding"/>
    <property type="evidence" value="ECO:0007669"/>
    <property type="project" value="InterPro"/>
</dbReference>
<dbReference type="InterPro" id="IPR007266">
    <property type="entry name" value="Ero1"/>
</dbReference>
<evidence type="ECO:0000256" key="5">
    <source>
        <dbReference type="ARBA" id="ARBA00022448"/>
    </source>
</evidence>
<feature type="binding site" evidence="17">
    <location>
        <position position="245"/>
    </location>
    <ligand>
        <name>FAD</name>
        <dbReference type="ChEBI" id="CHEBI:57692"/>
    </ligand>
</feature>
<evidence type="ECO:0000256" key="18">
    <source>
        <dbReference type="PIRSR" id="PIRSR017205-3"/>
    </source>
</evidence>
<dbReference type="PANTHER" id="PTHR12613">
    <property type="entry name" value="ERO1-RELATED"/>
    <property type="match status" value="1"/>
</dbReference>
<keyword evidence="15" id="KW-0676">Redox-active center</keyword>
<dbReference type="EMBL" id="OU900106">
    <property type="protein sequence ID" value="CAG9857359.1"/>
    <property type="molecule type" value="Genomic_DNA"/>
</dbReference>
<keyword evidence="8" id="KW-0256">Endoplasmic reticulum</keyword>
<feature type="disulfide bond" description="Redox-active" evidence="18">
    <location>
        <begin position="385"/>
        <end position="388"/>
    </location>
</feature>
<evidence type="ECO:0000256" key="2">
    <source>
        <dbReference type="ARBA" id="ARBA00004367"/>
    </source>
</evidence>
<dbReference type="SUPFAM" id="SSF110019">
    <property type="entry name" value="ERO1-like"/>
    <property type="match status" value="1"/>
</dbReference>
<feature type="binding site" evidence="17">
    <location>
        <position position="190"/>
    </location>
    <ligand>
        <name>FAD</name>
        <dbReference type="ChEBI" id="CHEBI:57692"/>
    </ligand>
</feature>
<keyword evidence="11" id="KW-0560">Oxidoreductase</keyword>
<feature type="binding site" evidence="17">
    <location>
        <position position="188"/>
    </location>
    <ligand>
        <name>FAD</name>
        <dbReference type="ChEBI" id="CHEBI:57692"/>
    </ligand>
</feature>
<evidence type="ECO:0000256" key="11">
    <source>
        <dbReference type="ARBA" id="ARBA00023002"/>
    </source>
</evidence>
<dbReference type="GO" id="GO:0016972">
    <property type="term" value="F:thiol oxidase activity"/>
    <property type="evidence" value="ECO:0007669"/>
    <property type="project" value="InterPro"/>
</dbReference>
<comment type="subcellular location">
    <subcellularLocation>
        <location evidence="2">Endoplasmic reticulum membrane</location>
        <topology evidence="2">Peripheral membrane protein</topology>
        <orientation evidence="2">Lumenal side</orientation>
    </subcellularLocation>
</comment>
<evidence type="ECO:0000313" key="21">
    <source>
        <dbReference type="EMBL" id="CAG9857359.1"/>
    </source>
</evidence>
<feature type="binding site" evidence="17">
    <location>
        <position position="281"/>
    </location>
    <ligand>
        <name>FAD</name>
        <dbReference type="ChEBI" id="CHEBI:57692"/>
    </ligand>
</feature>
<dbReference type="GO" id="GO:0034975">
    <property type="term" value="P:protein folding in endoplasmic reticulum"/>
    <property type="evidence" value="ECO:0007669"/>
    <property type="project" value="InterPro"/>
</dbReference>
<accession>A0A9N9TKS6</accession>
<organism evidence="21 22">
    <name type="scientific">Phyllotreta striolata</name>
    <name type="common">Striped flea beetle</name>
    <name type="synonym">Crioceris striolata</name>
    <dbReference type="NCBI Taxonomy" id="444603"/>
    <lineage>
        <taxon>Eukaryota</taxon>
        <taxon>Metazoa</taxon>
        <taxon>Ecdysozoa</taxon>
        <taxon>Arthropoda</taxon>
        <taxon>Hexapoda</taxon>
        <taxon>Insecta</taxon>
        <taxon>Pterygota</taxon>
        <taxon>Neoptera</taxon>
        <taxon>Endopterygota</taxon>
        <taxon>Coleoptera</taxon>
        <taxon>Polyphaga</taxon>
        <taxon>Cucujiformia</taxon>
        <taxon>Chrysomeloidea</taxon>
        <taxon>Chrysomelidae</taxon>
        <taxon>Galerucinae</taxon>
        <taxon>Alticini</taxon>
        <taxon>Phyllotreta</taxon>
    </lineage>
</organism>
<evidence type="ECO:0000256" key="6">
    <source>
        <dbReference type="ARBA" id="ARBA00022630"/>
    </source>
</evidence>
<evidence type="ECO:0000256" key="17">
    <source>
        <dbReference type="PIRSR" id="PIRSR017205-2"/>
    </source>
</evidence>
<evidence type="ECO:0000256" key="10">
    <source>
        <dbReference type="ARBA" id="ARBA00022982"/>
    </source>
</evidence>
<evidence type="ECO:0000256" key="7">
    <source>
        <dbReference type="ARBA" id="ARBA00022729"/>
    </source>
</evidence>
<evidence type="ECO:0008006" key="23">
    <source>
        <dbReference type="Google" id="ProtNLM"/>
    </source>
</evidence>
<evidence type="ECO:0000256" key="19">
    <source>
        <dbReference type="SAM" id="MobiDB-lite"/>
    </source>
</evidence>
<feature type="active site" description="Nucleophile" evidence="16">
    <location>
        <position position="385"/>
    </location>
</feature>
<evidence type="ECO:0000256" key="1">
    <source>
        <dbReference type="ARBA" id="ARBA00001974"/>
    </source>
</evidence>
<feature type="signal peptide" evidence="20">
    <location>
        <begin position="1"/>
        <end position="20"/>
    </location>
</feature>
<keyword evidence="7 20" id="KW-0732">Signal</keyword>
<gene>
    <name evidence="21" type="ORF">PHYEVI_LOCUS3764</name>
</gene>
<evidence type="ECO:0000256" key="15">
    <source>
        <dbReference type="ARBA" id="ARBA00023284"/>
    </source>
</evidence>
<feature type="binding site" evidence="17">
    <location>
        <position position="242"/>
    </location>
    <ligand>
        <name>FAD</name>
        <dbReference type="ChEBI" id="CHEBI:57692"/>
    </ligand>
</feature>
<dbReference type="PANTHER" id="PTHR12613:SF0">
    <property type="entry name" value="ERO1-LIKE PROTEIN"/>
    <property type="match status" value="1"/>
</dbReference>
<evidence type="ECO:0000256" key="20">
    <source>
        <dbReference type="SAM" id="SignalP"/>
    </source>
</evidence>
<keyword evidence="12" id="KW-0472">Membrane</keyword>
<dbReference type="GO" id="GO:0015035">
    <property type="term" value="F:protein-disulfide reductase activity"/>
    <property type="evidence" value="ECO:0007669"/>
    <property type="project" value="InterPro"/>
</dbReference>
<keyword evidence="22" id="KW-1185">Reference proteome</keyword>
<feature type="chain" id="PRO_5040477613" description="Ero1-like protein" evidence="20">
    <location>
        <begin position="21"/>
        <end position="460"/>
    </location>
</feature>
<keyword evidence="6" id="KW-0285">Flavoprotein</keyword>
<dbReference type="GO" id="GO:0005789">
    <property type="term" value="C:endoplasmic reticulum membrane"/>
    <property type="evidence" value="ECO:0007669"/>
    <property type="project" value="UniProtKB-SubCell"/>
</dbReference>
<feature type="binding site" evidence="17">
    <location>
        <position position="201"/>
    </location>
    <ligand>
        <name>FAD</name>
        <dbReference type="ChEBI" id="CHEBI:57692"/>
    </ligand>
</feature>
<comment type="cofactor">
    <cofactor evidence="1 17">
        <name>FAD</name>
        <dbReference type="ChEBI" id="CHEBI:57692"/>
    </cofactor>
</comment>
<dbReference type="InterPro" id="IPR037192">
    <property type="entry name" value="ERO1-like_sf"/>
</dbReference>
<evidence type="ECO:0000256" key="3">
    <source>
        <dbReference type="ARBA" id="ARBA00008277"/>
    </source>
</evidence>
<evidence type="ECO:0000256" key="8">
    <source>
        <dbReference type="ARBA" id="ARBA00022824"/>
    </source>
</evidence>
<evidence type="ECO:0000256" key="4">
    <source>
        <dbReference type="ARBA" id="ARBA00011802"/>
    </source>
</evidence>
<dbReference type="Pfam" id="PF04137">
    <property type="entry name" value="ERO1"/>
    <property type="match status" value="1"/>
</dbReference>
<evidence type="ECO:0000313" key="22">
    <source>
        <dbReference type="Proteomes" id="UP001153712"/>
    </source>
</evidence>
<keyword evidence="10" id="KW-0249">Electron transport</keyword>
<evidence type="ECO:0000256" key="13">
    <source>
        <dbReference type="ARBA" id="ARBA00023157"/>
    </source>
</evidence>